<organism evidence="2 3">
    <name type="scientific">Tuber melanosporum (strain Mel28)</name>
    <name type="common">Perigord black truffle</name>
    <dbReference type="NCBI Taxonomy" id="656061"/>
    <lineage>
        <taxon>Eukaryota</taxon>
        <taxon>Fungi</taxon>
        <taxon>Dikarya</taxon>
        <taxon>Ascomycota</taxon>
        <taxon>Pezizomycotina</taxon>
        <taxon>Pezizomycetes</taxon>
        <taxon>Pezizales</taxon>
        <taxon>Tuberaceae</taxon>
        <taxon>Tuber</taxon>
    </lineage>
</organism>
<protein>
    <submittedName>
        <fullName evidence="2">(Perigord truffle) hypothetical protein</fullName>
    </submittedName>
</protein>
<dbReference type="Gene3D" id="3.40.50.300">
    <property type="entry name" value="P-loop containing nucleotide triphosphate hydrolases"/>
    <property type="match status" value="1"/>
</dbReference>
<feature type="region of interest" description="Disordered" evidence="1">
    <location>
        <begin position="1"/>
        <end position="37"/>
    </location>
</feature>
<dbReference type="SUPFAM" id="SSF52540">
    <property type="entry name" value="P-loop containing nucleoside triphosphate hydrolases"/>
    <property type="match status" value="1"/>
</dbReference>
<dbReference type="RefSeq" id="XP_002836622.1">
    <property type="nucleotide sequence ID" value="XM_002836576.1"/>
</dbReference>
<dbReference type="InterPro" id="IPR027417">
    <property type="entry name" value="P-loop_NTPase"/>
</dbReference>
<name>D5G8H0_TUBMM</name>
<sequence length="193" mass="21114">MSRRGKKSRAPVGISTPTERSSASAPQTSAGGSGIHEPPHEVAVRFADLPGDHNSPLYSFKTFEDLGVSKEPLEASTSAPFIRLPLKWDWLITTWDSENRGIRFGNFDLSQLAIPDMVLRGQGNDAHIIVRILGMALDLIRGKQLAVEHLKGVVLDETDNMLDLRGVGEQCLRVKQNIASSTQIALLLTSFLD</sequence>
<evidence type="ECO:0000313" key="2">
    <source>
        <dbReference type="EMBL" id="CAZ80813.1"/>
    </source>
</evidence>
<dbReference type="GeneID" id="9186032"/>
<dbReference type="KEGG" id="tml:GSTUM_00002861001"/>
<dbReference type="AlphaFoldDB" id="D5G8H0"/>
<dbReference type="Proteomes" id="UP000006911">
    <property type="component" value="Unassembled WGS sequence"/>
</dbReference>
<evidence type="ECO:0000256" key="1">
    <source>
        <dbReference type="SAM" id="MobiDB-lite"/>
    </source>
</evidence>
<dbReference type="eggNOG" id="KOG0332">
    <property type="taxonomic scope" value="Eukaryota"/>
</dbReference>
<feature type="compositionally biased region" description="Polar residues" evidence="1">
    <location>
        <begin position="15"/>
        <end position="30"/>
    </location>
</feature>
<dbReference type="STRING" id="656061.D5G8H0"/>
<dbReference type="HOGENOM" id="CLU_1409750_0_0_1"/>
<gene>
    <name evidence="2" type="ORF">GSTUM_00002861001</name>
</gene>
<proteinExistence type="predicted"/>
<accession>D5G8H0</accession>
<evidence type="ECO:0000313" key="3">
    <source>
        <dbReference type="Proteomes" id="UP000006911"/>
    </source>
</evidence>
<keyword evidence="3" id="KW-1185">Reference proteome</keyword>
<reference evidence="2 3" key="1">
    <citation type="journal article" date="2010" name="Nature">
        <title>Perigord black truffle genome uncovers evolutionary origins and mechanisms of symbiosis.</title>
        <authorList>
            <person name="Martin F."/>
            <person name="Kohler A."/>
            <person name="Murat C."/>
            <person name="Balestrini R."/>
            <person name="Coutinho P.M."/>
            <person name="Jaillon O."/>
            <person name="Montanini B."/>
            <person name="Morin E."/>
            <person name="Noel B."/>
            <person name="Percudani R."/>
            <person name="Porcel B."/>
            <person name="Rubini A."/>
            <person name="Amicucci A."/>
            <person name="Amselem J."/>
            <person name="Anthouard V."/>
            <person name="Arcioni S."/>
            <person name="Artiguenave F."/>
            <person name="Aury J.M."/>
            <person name="Ballario P."/>
            <person name="Bolchi A."/>
            <person name="Brenna A."/>
            <person name="Brun A."/>
            <person name="Buee M."/>
            <person name="Cantarel B."/>
            <person name="Chevalier G."/>
            <person name="Couloux A."/>
            <person name="Da Silva C."/>
            <person name="Denoeud F."/>
            <person name="Duplessis S."/>
            <person name="Ghignone S."/>
            <person name="Hilselberger B."/>
            <person name="Iotti M."/>
            <person name="Marcais B."/>
            <person name="Mello A."/>
            <person name="Miranda M."/>
            <person name="Pacioni G."/>
            <person name="Quesneville H."/>
            <person name="Riccioni C."/>
            <person name="Ruotolo R."/>
            <person name="Splivallo R."/>
            <person name="Stocchi V."/>
            <person name="Tisserant E."/>
            <person name="Viscomi A.R."/>
            <person name="Zambonelli A."/>
            <person name="Zampieri E."/>
            <person name="Henrissat B."/>
            <person name="Lebrun M.H."/>
            <person name="Paolocci F."/>
            <person name="Bonfante P."/>
            <person name="Ottonello S."/>
            <person name="Wincker P."/>
        </authorList>
    </citation>
    <scope>NUCLEOTIDE SEQUENCE [LARGE SCALE GENOMIC DNA]</scope>
    <source>
        <strain evidence="2 3">Mel28</strain>
    </source>
</reference>
<dbReference type="EMBL" id="FN430043">
    <property type="protein sequence ID" value="CAZ80813.1"/>
    <property type="molecule type" value="Genomic_DNA"/>
</dbReference>
<dbReference type="InParanoid" id="D5G8H0"/>